<dbReference type="GO" id="GO:0006508">
    <property type="term" value="P:proteolysis"/>
    <property type="evidence" value="ECO:0007669"/>
    <property type="project" value="UniProtKB-KW"/>
</dbReference>
<keyword evidence="7" id="KW-0353">Hemolymph clotting</keyword>
<evidence type="ECO:0000256" key="7">
    <source>
        <dbReference type="ARBA" id="ARBA00022820"/>
    </source>
</evidence>
<evidence type="ECO:0000256" key="8">
    <source>
        <dbReference type="ARBA" id="ARBA00022825"/>
    </source>
</evidence>
<feature type="domain" description="Peptidase S1" evidence="13">
    <location>
        <begin position="2"/>
        <end position="231"/>
    </location>
</feature>
<keyword evidence="4 12" id="KW-0645">Protease</keyword>
<comment type="caution">
    <text evidence="14">The sequence shown here is derived from an EMBL/GenBank/DDBJ whole genome shotgun (WGS) entry which is preliminary data.</text>
</comment>
<dbReference type="InterPro" id="IPR033116">
    <property type="entry name" value="TRYPSIN_SER"/>
</dbReference>
<keyword evidence="15" id="KW-1185">Reference proteome</keyword>
<dbReference type="PROSITE" id="PS00135">
    <property type="entry name" value="TRYPSIN_SER"/>
    <property type="match status" value="1"/>
</dbReference>
<evidence type="ECO:0000256" key="3">
    <source>
        <dbReference type="ARBA" id="ARBA00022659"/>
    </source>
</evidence>
<accession>A0AAW0XEG4</accession>
<gene>
    <name evidence="14" type="ORF">OTU49_004071</name>
</gene>
<evidence type="ECO:0000313" key="15">
    <source>
        <dbReference type="Proteomes" id="UP001445076"/>
    </source>
</evidence>
<dbReference type="InterPro" id="IPR043504">
    <property type="entry name" value="Peptidase_S1_PA_chymotrypsin"/>
</dbReference>
<keyword evidence="5" id="KW-0732">Signal</keyword>
<reference evidence="14 15" key="1">
    <citation type="journal article" date="2024" name="BMC Genomics">
        <title>Genome assembly of redclaw crayfish (Cherax quadricarinatus) provides insights into its immune adaptation and hypoxia tolerance.</title>
        <authorList>
            <person name="Liu Z."/>
            <person name="Zheng J."/>
            <person name="Li H."/>
            <person name="Fang K."/>
            <person name="Wang S."/>
            <person name="He J."/>
            <person name="Zhou D."/>
            <person name="Weng S."/>
            <person name="Chi M."/>
            <person name="Gu Z."/>
            <person name="He J."/>
            <person name="Li F."/>
            <person name="Wang M."/>
        </authorList>
    </citation>
    <scope>NUCLEOTIDE SEQUENCE [LARGE SCALE GENOMIC DNA]</scope>
    <source>
        <strain evidence="14">ZL_2023a</strain>
    </source>
</reference>
<dbReference type="EC" id="3.4.21.84" evidence="11"/>
<dbReference type="FunFam" id="2.40.10.10:FF:000120">
    <property type="entry name" value="Putative serine protease"/>
    <property type="match status" value="1"/>
</dbReference>
<dbReference type="AlphaFoldDB" id="A0AAW0XEG4"/>
<dbReference type="CDD" id="cd00190">
    <property type="entry name" value="Tryp_SPc"/>
    <property type="match status" value="1"/>
</dbReference>
<dbReference type="PROSITE" id="PS00134">
    <property type="entry name" value="TRYPSIN_HIS"/>
    <property type="match status" value="1"/>
</dbReference>
<dbReference type="InterPro" id="IPR009003">
    <property type="entry name" value="Peptidase_S1_PA"/>
</dbReference>
<feature type="non-terminal residue" evidence="14">
    <location>
        <position position="1"/>
    </location>
</feature>
<dbReference type="Gene3D" id="2.40.10.10">
    <property type="entry name" value="Trypsin-like serine proteases"/>
    <property type="match status" value="1"/>
</dbReference>
<dbReference type="SUPFAM" id="SSF50494">
    <property type="entry name" value="Trypsin-like serine proteases"/>
    <property type="match status" value="1"/>
</dbReference>
<protein>
    <recommendedName>
        <fullName evidence="11">limulus clotting factor C</fullName>
        <ecNumber evidence="11">3.4.21.84</ecNumber>
    </recommendedName>
</protein>
<dbReference type="PROSITE" id="PS50240">
    <property type="entry name" value="TRYPSIN_DOM"/>
    <property type="match status" value="1"/>
</dbReference>
<evidence type="ECO:0000256" key="12">
    <source>
        <dbReference type="RuleBase" id="RU363034"/>
    </source>
</evidence>
<evidence type="ECO:0000256" key="9">
    <source>
        <dbReference type="ARBA" id="ARBA00023157"/>
    </source>
</evidence>
<proteinExistence type="predicted"/>
<feature type="non-terminal residue" evidence="14">
    <location>
        <position position="233"/>
    </location>
</feature>
<organism evidence="14 15">
    <name type="scientific">Cherax quadricarinatus</name>
    <name type="common">Australian red claw crayfish</name>
    <dbReference type="NCBI Taxonomy" id="27406"/>
    <lineage>
        <taxon>Eukaryota</taxon>
        <taxon>Metazoa</taxon>
        <taxon>Ecdysozoa</taxon>
        <taxon>Arthropoda</taxon>
        <taxon>Crustacea</taxon>
        <taxon>Multicrustacea</taxon>
        <taxon>Malacostraca</taxon>
        <taxon>Eumalacostraca</taxon>
        <taxon>Eucarida</taxon>
        <taxon>Decapoda</taxon>
        <taxon>Pleocyemata</taxon>
        <taxon>Astacidea</taxon>
        <taxon>Parastacoidea</taxon>
        <taxon>Parastacidae</taxon>
        <taxon>Cherax</taxon>
    </lineage>
</organism>
<evidence type="ECO:0000256" key="10">
    <source>
        <dbReference type="ARBA" id="ARBA00052079"/>
    </source>
</evidence>
<evidence type="ECO:0000256" key="11">
    <source>
        <dbReference type="ARBA" id="ARBA00066707"/>
    </source>
</evidence>
<comment type="subcellular location">
    <subcellularLocation>
        <location evidence="1">Secreted</location>
    </subcellularLocation>
</comment>
<keyword evidence="6 12" id="KW-0378">Hydrolase</keyword>
<keyword evidence="2" id="KW-0964">Secreted</keyword>
<dbReference type="Pfam" id="PF00089">
    <property type="entry name" value="Trypsin"/>
    <property type="match status" value="1"/>
</dbReference>
<dbReference type="GO" id="GO:0005615">
    <property type="term" value="C:extracellular space"/>
    <property type="evidence" value="ECO:0007669"/>
    <property type="project" value="TreeGrafter"/>
</dbReference>
<dbReference type="EMBL" id="JARKIK010000040">
    <property type="protein sequence ID" value="KAK8738151.1"/>
    <property type="molecule type" value="Genomic_DNA"/>
</dbReference>
<evidence type="ECO:0000256" key="4">
    <source>
        <dbReference type="ARBA" id="ARBA00022670"/>
    </source>
</evidence>
<keyword evidence="9" id="KW-1015">Disulfide bond</keyword>
<comment type="catalytic activity">
    <reaction evidence="10">
        <text>Selective cleavage of 103-Arg-|-Ser-104 and 124-Ile-|-Ile-125 bonds in Limulus clotting factor B to form activated factor B. Cleavage of -Pro-Arg-|-Xaa- bonds in synthetic substrates.</text>
        <dbReference type="EC" id="3.4.21.84"/>
    </reaction>
</comment>
<sequence length="233" mass="25514">RIIGGEPASVGELPWQVKLMVGYSVMCAGVLIQPSWILTAGHCYPNGFRETEITLGEHDLNVQEPGTLVIEAKNVITHEKFDSFTMENDIALVELKSPATFSDRISPICLANPEDFGDSGVGIASGWGHTKYQGERSQVLQKVALSIISNTACDKLYGGFYEIFDTMMCTYTENKDACQGDSGGPLVVQAPGGKWVLAGLVSFGYRCAHKDSPGIFTRLTKYHEWITANIYHE</sequence>
<keyword evidence="3" id="KW-0768">Sushi</keyword>
<dbReference type="GO" id="GO:0042381">
    <property type="term" value="P:hemolymph coagulation"/>
    <property type="evidence" value="ECO:0007669"/>
    <property type="project" value="UniProtKB-KW"/>
</dbReference>
<dbReference type="InterPro" id="IPR001314">
    <property type="entry name" value="Peptidase_S1A"/>
</dbReference>
<dbReference type="PANTHER" id="PTHR24264:SF65">
    <property type="entry name" value="SRCR DOMAIN-CONTAINING PROTEIN"/>
    <property type="match status" value="1"/>
</dbReference>
<evidence type="ECO:0000256" key="1">
    <source>
        <dbReference type="ARBA" id="ARBA00004613"/>
    </source>
</evidence>
<evidence type="ECO:0000256" key="6">
    <source>
        <dbReference type="ARBA" id="ARBA00022801"/>
    </source>
</evidence>
<dbReference type="GO" id="GO:0004252">
    <property type="term" value="F:serine-type endopeptidase activity"/>
    <property type="evidence" value="ECO:0007669"/>
    <property type="project" value="InterPro"/>
</dbReference>
<evidence type="ECO:0000259" key="13">
    <source>
        <dbReference type="PROSITE" id="PS50240"/>
    </source>
</evidence>
<dbReference type="PRINTS" id="PR00722">
    <property type="entry name" value="CHYMOTRYPSIN"/>
</dbReference>
<dbReference type="PANTHER" id="PTHR24264">
    <property type="entry name" value="TRYPSIN-RELATED"/>
    <property type="match status" value="1"/>
</dbReference>
<dbReference type="InterPro" id="IPR050127">
    <property type="entry name" value="Serine_Proteases_S1"/>
</dbReference>
<evidence type="ECO:0000313" key="14">
    <source>
        <dbReference type="EMBL" id="KAK8738151.1"/>
    </source>
</evidence>
<dbReference type="InterPro" id="IPR018114">
    <property type="entry name" value="TRYPSIN_HIS"/>
</dbReference>
<evidence type="ECO:0000256" key="5">
    <source>
        <dbReference type="ARBA" id="ARBA00022729"/>
    </source>
</evidence>
<dbReference type="InterPro" id="IPR001254">
    <property type="entry name" value="Trypsin_dom"/>
</dbReference>
<keyword evidence="8 12" id="KW-0720">Serine protease</keyword>
<dbReference type="SMART" id="SM00020">
    <property type="entry name" value="Tryp_SPc"/>
    <property type="match status" value="1"/>
</dbReference>
<evidence type="ECO:0000256" key="2">
    <source>
        <dbReference type="ARBA" id="ARBA00022525"/>
    </source>
</evidence>
<dbReference type="Proteomes" id="UP001445076">
    <property type="component" value="Unassembled WGS sequence"/>
</dbReference>
<name>A0AAW0XEG4_CHEQU</name>